<dbReference type="PANTHER" id="PTHR34698:SF2">
    <property type="entry name" value="5-OXOPROLINASE SUBUNIT B"/>
    <property type="match status" value="1"/>
</dbReference>
<protein>
    <submittedName>
        <fullName evidence="5">Allophanate hydrolase</fullName>
    </submittedName>
</protein>
<dbReference type="SMART" id="SM00796">
    <property type="entry name" value="AHS1"/>
    <property type="match status" value="1"/>
</dbReference>
<dbReference type="Gene3D" id="2.40.100.10">
    <property type="entry name" value="Cyclophilin-like"/>
    <property type="match status" value="1"/>
</dbReference>
<dbReference type="GO" id="GO:0005524">
    <property type="term" value="F:ATP binding"/>
    <property type="evidence" value="ECO:0007669"/>
    <property type="project" value="UniProtKB-KW"/>
</dbReference>
<dbReference type="AlphaFoldDB" id="A0A917QK21"/>
<evidence type="ECO:0000259" key="4">
    <source>
        <dbReference type="SMART" id="SM00796"/>
    </source>
</evidence>
<reference evidence="5" key="2">
    <citation type="submission" date="2020-09" db="EMBL/GenBank/DDBJ databases">
        <authorList>
            <person name="Sun Q."/>
            <person name="Zhou Y."/>
        </authorList>
    </citation>
    <scope>NUCLEOTIDE SEQUENCE</scope>
    <source>
        <strain evidence="5">CGMCC 4.7278</strain>
    </source>
</reference>
<dbReference type="GO" id="GO:0016787">
    <property type="term" value="F:hydrolase activity"/>
    <property type="evidence" value="ECO:0007669"/>
    <property type="project" value="UniProtKB-KW"/>
</dbReference>
<evidence type="ECO:0000313" key="5">
    <source>
        <dbReference type="EMBL" id="GGK54476.1"/>
    </source>
</evidence>
<dbReference type="EMBL" id="BMMW01000002">
    <property type="protein sequence ID" value="GGK54476.1"/>
    <property type="molecule type" value="Genomic_DNA"/>
</dbReference>
<organism evidence="5 6">
    <name type="scientific">Nocardia camponoti</name>
    <dbReference type="NCBI Taxonomy" id="1616106"/>
    <lineage>
        <taxon>Bacteria</taxon>
        <taxon>Bacillati</taxon>
        <taxon>Actinomycetota</taxon>
        <taxon>Actinomycetes</taxon>
        <taxon>Mycobacteriales</taxon>
        <taxon>Nocardiaceae</taxon>
        <taxon>Nocardia</taxon>
    </lineage>
</organism>
<dbReference type="SUPFAM" id="SSF160467">
    <property type="entry name" value="PH0987 N-terminal domain-like"/>
    <property type="match status" value="1"/>
</dbReference>
<dbReference type="PANTHER" id="PTHR34698">
    <property type="entry name" value="5-OXOPROLINASE SUBUNIT B"/>
    <property type="match status" value="1"/>
</dbReference>
<proteinExistence type="predicted"/>
<gene>
    <name evidence="5" type="ORF">GCM10011591_27870</name>
</gene>
<accession>A0A917QK21</accession>
<evidence type="ECO:0000256" key="2">
    <source>
        <dbReference type="ARBA" id="ARBA00022801"/>
    </source>
</evidence>
<reference evidence="5" key="1">
    <citation type="journal article" date="2014" name="Int. J. Syst. Evol. Microbiol.">
        <title>Complete genome sequence of Corynebacterium casei LMG S-19264T (=DSM 44701T), isolated from a smear-ripened cheese.</title>
        <authorList>
            <consortium name="US DOE Joint Genome Institute (JGI-PGF)"/>
            <person name="Walter F."/>
            <person name="Albersmeier A."/>
            <person name="Kalinowski J."/>
            <person name="Ruckert C."/>
        </authorList>
    </citation>
    <scope>NUCLEOTIDE SEQUENCE</scope>
    <source>
        <strain evidence="5">CGMCC 4.7278</strain>
    </source>
</reference>
<evidence type="ECO:0000256" key="3">
    <source>
        <dbReference type="ARBA" id="ARBA00022840"/>
    </source>
</evidence>
<evidence type="ECO:0000313" key="6">
    <source>
        <dbReference type="Proteomes" id="UP000612956"/>
    </source>
</evidence>
<dbReference type="Proteomes" id="UP000612956">
    <property type="component" value="Unassembled WGS sequence"/>
</dbReference>
<keyword evidence="6" id="KW-1185">Reference proteome</keyword>
<dbReference type="Pfam" id="PF02682">
    <property type="entry name" value="CT_C_D"/>
    <property type="match status" value="1"/>
</dbReference>
<sequence>MTTVDPSTRIRPAGDRAMLITLGDSAPVHRLALALRNNAIAGVQDVLPAAETVLVTLHSVRYAPQVRRELVALLARLDADAQFDVDVSRGTAQIDIPVTYDGEDLGAVADHLGITPAQVVAEHTSTVWTCAFIGFAPGFAYLASPDGRLTVPRRSQARTVIPPGAVALAAGFSAVYPRATPGGWQLIGHTDVRMWEVDRDPPALVRPGTGVRFVDVNGE</sequence>
<evidence type="ECO:0000256" key="1">
    <source>
        <dbReference type="ARBA" id="ARBA00022741"/>
    </source>
</evidence>
<dbReference type="Gene3D" id="3.30.1360.40">
    <property type="match status" value="1"/>
</dbReference>
<feature type="domain" description="Carboxyltransferase" evidence="4">
    <location>
        <begin position="8"/>
        <end position="205"/>
    </location>
</feature>
<dbReference type="RefSeq" id="WP_188829297.1">
    <property type="nucleotide sequence ID" value="NZ_BMMW01000002.1"/>
</dbReference>
<dbReference type="SUPFAM" id="SSF50891">
    <property type="entry name" value="Cyclophilin-like"/>
    <property type="match status" value="1"/>
</dbReference>
<keyword evidence="3" id="KW-0067">ATP-binding</keyword>
<dbReference type="InterPro" id="IPR003833">
    <property type="entry name" value="CT_C_D"/>
</dbReference>
<dbReference type="InterPro" id="IPR029000">
    <property type="entry name" value="Cyclophilin-like_dom_sf"/>
</dbReference>
<comment type="caution">
    <text evidence="5">The sequence shown here is derived from an EMBL/GenBank/DDBJ whole genome shotgun (WGS) entry which is preliminary data.</text>
</comment>
<keyword evidence="1" id="KW-0547">Nucleotide-binding</keyword>
<keyword evidence="2 5" id="KW-0378">Hydrolase</keyword>
<name>A0A917QK21_9NOCA</name>
<dbReference type="InterPro" id="IPR010016">
    <property type="entry name" value="PxpB"/>
</dbReference>